<dbReference type="Pfam" id="PF07366">
    <property type="entry name" value="SnoaL"/>
    <property type="match status" value="1"/>
</dbReference>
<dbReference type="Proteomes" id="UP001596137">
    <property type="component" value="Unassembled WGS sequence"/>
</dbReference>
<dbReference type="PANTHER" id="PTHR38436:SF1">
    <property type="entry name" value="ESTER CYCLASE"/>
    <property type="match status" value="1"/>
</dbReference>
<accession>A0ABW1NNR8</accession>
<dbReference type="Gene3D" id="3.10.450.50">
    <property type="match status" value="1"/>
</dbReference>
<comment type="caution">
    <text evidence="1">The sequence shown here is derived from an EMBL/GenBank/DDBJ whole genome shotgun (WGS) entry which is preliminary data.</text>
</comment>
<dbReference type="InterPro" id="IPR032710">
    <property type="entry name" value="NTF2-like_dom_sf"/>
</dbReference>
<proteinExistence type="predicted"/>
<reference evidence="2" key="1">
    <citation type="journal article" date="2019" name="Int. J. Syst. Evol. Microbiol.">
        <title>The Global Catalogue of Microorganisms (GCM) 10K type strain sequencing project: providing services to taxonomists for standard genome sequencing and annotation.</title>
        <authorList>
            <consortium name="The Broad Institute Genomics Platform"/>
            <consortium name="The Broad Institute Genome Sequencing Center for Infectious Disease"/>
            <person name="Wu L."/>
            <person name="Ma J."/>
        </authorList>
    </citation>
    <scope>NUCLEOTIDE SEQUENCE [LARGE SCALE GENOMIC DNA]</scope>
    <source>
        <strain evidence="2">JCM 30346</strain>
    </source>
</reference>
<keyword evidence="2" id="KW-1185">Reference proteome</keyword>
<evidence type="ECO:0000313" key="2">
    <source>
        <dbReference type="Proteomes" id="UP001596137"/>
    </source>
</evidence>
<sequence>MSIEKNKETARRLYEELITLRRPELLEELIAEDAVDETIRSGGGREDFREHIENVWATVEGVKATVTDLVAEDDRVVVFWRIEGVQRKPLFGVPASGRHFTGHSISTITFRDGKIVRYNVLPDRLGILQQIS</sequence>
<protein>
    <submittedName>
        <fullName evidence="1">Ester cyclase</fullName>
    </submittedName>
</protein>
<dbReference type="PANTHER" id="PTHR38436">
    <property type="entry name" value="POLYKETIDE CYCLASE SNOAL-LIKE DOMAIN"/>
    <property type="match status" value="1"/>
</dbReference>
<dbReference type="RefSeq" id="WP_380756951.1">
    <property type="nucleotide sequence ID" value="NZ_JBHSRF010000038.1"/>
</dbReference>
<dbReference type="SUPFAM" id="SSF54427">
    <property type="entry name" value="NTF2-like"/>
    <property type="match status" value="1"/>
</dbReference>
<dbReference type="EMBL" id="JBHSRF010000038">
    <property type="protein sequence ID" value="MFC6084172.1"/>
    <property type="molecule type" value="Genomic_DNA"/>
</dbReference>
<gene>
    <name evidence="1" type="ORF">ACFP1K_23625</name>
</gene>
<name>A0ABW1NNR8_9ACTN</name>
<dbReference type="InterPro" id="IPR009959">
    <property type="entry name" value="Cyclase_SnoaL-like"/>
</dbReference>
<evidence type="ECO:0000313" key="1">
    <source>
        <dbReference type="EMBL" id="MFC6084172.1"/>
    </source>
</evidence>
<organism evidence="1 2">
    <name type="scientific">Sphaerisporangium aureirubrum</name>
    <dbReference type="NCBI Taxonomy" id="1544736"/>
    <lineage>
        <taxon>Bacteria</taxon>
        <taxon>Bacillati</taxon>
        <taxon>Actinomycetota</taxon>
        <taxon>Actinomycetes</taxon>
        <taxon>Streptosporangiales</taxon>
        <taxon>Streptosporangiaceae</taxon>
        <taxon>Sphaerisporangium</taxon>
    </lineage>
</organism>